<feature type="transmembrane region" description="Helical" evidence="2">
    <location>
        <begin position="128"/>
        <end position="149"/>
    </location>
</feature>
<keyword evidence="5" id="KW-1185">Reference proteome</keyword>
<accession>A0ABP8L958</accession>
<evidence type="ECO:0000256" key="2">
    <source>
        <dbReference type="SAM" id="Phobius"/>
    </source>
</evidence>
<dbReference type="CDD" id="cd07341">
    <property type="entry name" value="M56_BlaR1_MecR1_like"/>
    <property type="match status" value="1"/>
</dbReference>
<feature type="domain" description="Peptidase M56" evidence="3">
    <location>
        <begin position="201"/>
        <end position="295"/>
    </location>
</feature>
<evidence type="ECO:0000256" key="1">
    <source>
        <dbReference type="SAM" id="MobiDB-lite"/>
    </source>
</evidence>
<keyword evidence="2" id="KW-1133">Transmembrane helix</keyword>
<organism evidence="4 5">
    <name type="scientific">Pontibacter saemangeumensis</name>
    <dbReference type="NCBI Taxonomy" id="1084525"/>
    <lineage>
        <taxon>Bacteria</taxon>
        <taxon>Pseudomonadati</taxon>
        <taxon>Bacteroidota</taxon>
        <taxon>Cytophagia</taxon>
        <taxon>Cytophagales</taxon>
        <taxon>Hymenobacteraceae</taxon>
        <taxon>Pontibacter</taxon>
    </lineage>
</organism>
<feature type="transmembrane region" description="Helical" evidence="2">
    <location>
        <begin position="34"/>
        <end position="51"/>
    </location>
</feature>
<evidence type="ECO:0000313" key="5">
    <source>
        <dbReference type="Proteomes" id="UP001500552"/>
    </source>
</evidence>
<name>A0ABP8L958_9BACT</name>
<feature type="compositionally biased region" description="Basic and acidic residues" evidence="1">
    <location>
        <begin position="373"/>
        <end position="393"/>
    </location>
</feature>
<feature type="region of interest" description="Disordered" evidence="1">
    <location>
        <begin position="352"/>
        <end position="398"/>
    </location>
</feature>
<sequence length="781" mass="88569">MFIYLLKVSVVLGVALLFYKSVLQQESFFTANRFYLLLSIVLAFALPFVELPQLVSHQGYMETVFQPATPPEAQTPPPAATSPQIVFPPEAAAGEQVEISAAPGRPSYRIEERGEGMDNVSFTLQADWLYWLGLLYLFGVAVFTLNLLLQAGSLLIRVFASADKIRDGDFVIVNMEKEQAPCSFFHYLFIYPEGYDFATYEQIIAHEKIHARKGHTLDMLLAEIAVIVLWFNPLMWLYKREIEKNVEYQTDALLLQEVPVNKHQYQLSLLRIACPNKPLSITTNYNQSLLKQRIMRMNAQKSTPHSYWKYSFLAPLFFVTILFLNEPASSTTLPANATLHDFTVWDFSAPSQVNDEPEPVNANADEQQVNPEKAGKEQANAEKERVKTAEKRKNSMSIQGSDTDMNAGYWYSHQENNQYCLDLKGSRNTSSWNISRCFDKGLFRKKGNKLYMLTKETGTLQFTGNLEAEVSQGKYTFTPDASFKKYLADNKLLGDEKNFMFHLFLGDIDKRYVEFLWKNNNTLEGERLLELAIHGIPMKDYQGYMALFEEYGDKKPSVREVVEAKIHGIDQAYVQELQAQGFKNLPLKKMMEAKIHGVNGAYIQSMRKAGFADMTMDKMIEAKIHGLNPIRIKEIQALGFGELPLDKMMQVKIHGVDASYITDLKSAGFGKLTLDEVIEARIHGLTAASANEIRNMGFKDLSYRDILTAQIHDVDASYVAELKKAGLQNLSMDDAVAAKIHGIDSEFIQKAKKEGYKLETVDEYVTLKIHGMALESLKKKK</sequence>
<dbReference type="RefSeq" id="WP_345156521.1">
    <property type="nucleotide sequence ID" value="NZ_BAABHC010000002.1"/>
</dbReference>
<evidence type="ECO:0000259" key="3">
    <source>
        <dbReference type="Pfam" id="PF05569"/>
    </source>
</evidence>
<dbReference type="Pfam" id="PF05569">
    <property type="entry name" value="Peptidase_M56"/>
    <property type="match status" value="1"/>
</dbReference>
<dbReference type="Proteomes" id="UP001500552">
    <property type="component" value="Unassembled WGS sequence"/>
</dbReference>
<protein>
    <recommendedName>
        <fullName evidence="3">Peptidase M56 domain-containing protein</fullName>
    </recommendedName>
</protein>
<keyword evidence="2" id="KW-0812">Transmembrane</keyword>
<dbReference type="InterPro" id="IPR008756">
    <property type="entry name" value="Peptidase_M56"/>
</dbReference>
<dbReference type="PANTHER" id="PTHR34978:SF3">
    <property type="entry name" value="SLR0241 PROTEIN"/>
    <property type="match status" value="1"/>
</dbReference>
<evidence type="ECO:0000313" key="4">
    <source>
        <dbReference type="EMBL" id="GAA4424549.1"/>
    </source>
</evidence>
<gene>
    <name evidence="4" type="ORF">GCM10023188_04490</name>
</gene>
<dbReference type="PANTHER" id="PTHR34978">
    <property type="entry name" value="POSSIBLE SENSOR-TRANSDUCER PROTEIN BLAR"/>
    <property type="match status" value="1"/>
</dbReference>
<dbReference type="InterPro" id="IPR052173">
    <property type="entry name" value="Beta-lactam_resp_regulator"/>
</dbReference>
<dbReference type="EMBL" id="BAABHC010000002">
    <property type="protein sequence ID" value="GAA4424549.1"/>
    <property type="molecule type" value="Genomic_DNA"/>
</dbReference>
<comment type="caution">
    <text evidence="4">The sequence shown here is derived from an EMBL/GenBank/DDBJ whole genome shotgun (WGS) entry which is preliminary data.</text>
</comment>
<proteinExistence type="predicted"/>
<reference evidence="5" key="1">
    <citation type="journal article" date="2019" name="Int. J. Syst. Evol. Microbiol.">
        <title>The Global Catalogue of Microorganisms (GCM) 10K type strain sequencing project: providing services to taxonomists for standard genome sequencing and annotation.</title>
        <authorList>
            <consortium name="The Broad Institute Genomics Platform"/>
            <consortium name="The Broad Institute Genome Sequencing Center for Infectious Disease"/>
            <person name="Wu L."/>
            <person name="Ma J."/>
        </authorList>
    </citation>
    <scope>NUCLEOTIDE SEQUENCE [LARGE SCALE GENOMIC DNA]</scope>
    <source>
        <strain evidence="5">JCM 17926</strain>
    </source>
</reference>
<keyword evidence="2" id="KW-0472">Membrane</keyword>